<dbReference type="CDD" id="cd00610">
    <property type="entry name" value="OAT_like"/>
    <property type="match status" value="1"/>
</dbReference>
<dbReference type="SUPFAM" id="SSF53383">
    <property type="entry name" value="PLP-dependent transferases"/>
    <property type="match status" value="1"/>
</dbReference>
<dbReference type="GO" id="GO:0047432">
    <property type="term" value="F:2,2-dialkylglycine decarboxylase (pyruvate) activity"/>
    <property type="evidence" value="ECO:0007669"/>
    <property type="project" value="UniProtKB-EC"/>
</dbReference>
<name>A0A7W7B2B8_9SPHN</name>
<dbReference type="InterPro" id="IPR005814">
    <property type="entry name" value="Aminotrans_3"/>
</dbReference>
<organism evidence="4 5">
    <name type="scientific">Sphingosinicella soli</name>
    <dbReference type="NCBI Taxonomy" id="333708"/>
    <lineage>
        <taxon>Bacteria</taxon>
        <taxon>Pseudomonadati</taxon>
        <taxon>Pseudomonadota</taxon>
        <taxon>Alphaproteobacteria</taxon>
        <taxon>Sphingomonadales</taxon>
        <taxon>Sphingosinicellaceae</taxon>
        <taxon>Sphingosinicella</taxon>
    </lineage>
</organism>
<dbReference type="InterPro" id="IPR015422">
    <property type="entry name" value="PyrdxlP-dep_Trfase_small"/>
</dbReference>
<reference evidence="4 5" key="1">
    <citation type="submission" date="2020-08" db="EMBL/GenBank/DDBJ databases">
        <title>Genomic Encyclopedia of Type Strains, Phase IV (KMG-IV): sequencing the most valuable type-strain genomes for metagenomic binning, comparative biology and taxonomic classification.</title>
        <authorList>
            <person name="Goeker M."/>
        </authorList>
    </citation>
    <scope>NUCLEOTIDE SEQUENCE [LARGE SCALE GENOMIC DNA]</scope>
    <source>
        <strain evidence="4 5">DSM 17328</strain>
    </source>
</reference>
<dbReference type="GO" id="GO:0008483">
    <property type="term" value="F:transaminase activity"/>
    <property type="evidence" value="ECO:0007669"/>
    <property type="project" value="InterPro"/>
</dbReference>
<evidence type="ECO:0000313" key="4">
    <source>
        <dbReference type="EMBL" id="MBB4632579.1"/>
    </source>
</evidence>
<protein>
    <submittedName>
        <fullName evidence="4">2,2-dialkylglycine decarboxylase (Pyruvate)</fullName>
        <ecNumber evidence="4">4.1.1.64</ecNumber>
    </submittedName>
</protein>
<dbReference type="GO" id="GO:0030170">
    <property type="term" value="F:pyridoxal phosphate binding"/>
    <property type="evidence" value="ECO:0007669"/>
    <property type="project" value="InterPro"/>
</dbReference>
<keyword evidence="2 3" id="KW-0663">Pyridoxal phosphate</keyword>
<dbReference type="Pfam" id="PF00202">
    <property type="entry name" value="Aminotran_3"/>
    <property type="match status" value="1"/>
</dbReference>
<evidence type="ECO:0000313" key="5">
    <source>
        <dbReference type="Proteomes" id="UP000566324"/>
    </source>
</evidence>
<evidence type="ECO:0000256" key="3">
    <source>
        <dbReference type="RuleBase" id="RU003560"/>
    </source>
</evidence>
<sequence length="437" mass="46986">MDTMLNNSEADIWEKADRHLLKYMGVGGAFTSFIPTRAEGSWLYDDTGRKVLDFTSGQMSSVIGHAHPDLVEAVRQAAGTLDHLFSMMISKPVVDLAAALAELVPALPRAMFLSTGGESVEAAIRLAKVITGKWEIVGFAQSYHGSTGAAASATYSLGRNGQGPLMPGSFAIPAPNPYRPRFAGVTWQQELDDSFDLLDRQSTGNLAAFIAEPVLSTGGIIDLPLGYLAALKKHCERRGMLLILDEAQTSLGRTGEMFAFERDGVVPDVLLLSKTLGAGMAMSSVQTSDAIAEEAERRGFFFVTTHVNDPLPAAVALKVLEIVQRDQLVERSRVLGSRLRQGLQNLMQRHQCIGDVRGRGLLLGMEFIPFKGKSATDLAREVTEVALERGLFANITGAYSAGILRFAPPINSTDEEIDFGVSVLDASISQVAESAGK</sequence>
<dbReference type="InterPro" id="IPR015421">
    <property type="entry name" value="PyrdxlP-dep_Trfase_major"/>
</dbReference>
<keyword evidence="4" id="KW-0456">Lyase</keyword>
<dbReference type="Proteomes" id="UP000566324">
    <property type="component" value="Unassembled WGS sequence"/>
</dbReference>
<dbReference type="EC" id="4.1.1.64" evidence="4"/>
<evidence type="ECO:0000256" key="1">
    <source>
        <dbReference type="ARBA" id="ARBA00008954"/>
    </source>
</evidence>
<keyword evidence="5" id="KW-1185">Reference proteome</keyword>
<dbReference type="InterPro" id="IPR015424">
    <property type="entry name" value="PyrdxlP-dep_Trfase"/>
</dbReference>
<dbReference type="AlphaFoldDB" id="A0A7W7B2B8"/>
<evidence type="ECO:0000256" key="2">
    <source>
        <dbReference type="ARBA" id="ARBA00022898"/>
    </source>
</evidence>
<dbReference type="PIRSF" id="PIRSF000521">
    <property type="entry name" value="Transaminase_4ab_Lys_Orn"/>
    <property type="match status" value="1"/>
</dbReference>
<comment type="similarity">
    <text evidence="1 3">Belongs to the class-III pyridoxal-phosphate-dependent aminotransferase family.</text>
</comment>
<comment type="caution">
    <text evidence="4">The sequence shown here is derived from an EMBL/GenBank/DDBJ whole genome shotgun (WGS) entry which is preliminary data.</text>
</comment>
<dbReference type="PANTHER" id="PTHR45688">
    <property type="match status" value="1"/>
</dbReference>
<proteinExistence type="inferred from homology"/>
<dbReference type="PANTHER" id="PTHR45688:SF13">
    <property type="entry name" value="ALANINE--GLYOXYLATE AMINOTRANSFERASE 2-LIKE"/>
    <property type="match status" value="1"/>
</dbReference>
<accession>A0A7W7B2B8</accession>
<dbReference type="Gene3D" id="3.40.640.10">
    <property type="entry name" value="Type I PLP-dependent aspartate aminotransferase-like (Major domain)"/>
    <property type="match status" value="1"/>
</dbReference>
<dbReference type="EMBL" id="JACHNZ010000023">
    <property type="protein sequence ID" value="MBB4632579.1"/>
    <property type="molecule type" value="Genomic_DNA"/>
</dbReference>
<keyword evidence="4" id="KW-0670">Pyruvate</keyword>
<gene>
    <name evidence="4" type="ORF">GGQ98_002205</name>
</gene>
<dbReference type="Gene3D" id="3.90.1150.10">
    <property type="entry name" value="Aspartate Aminotransferase, domain 1"/>
    <property type="match status" value="1"/>
</dbReference>